<dbReference type="STRING" id="59843.A3958_11485"/>
<keyword evidence="4" id="KW-0460">Magnesium</keyword>
<dbReference type="GO" id="GO:0046872">
    <property type="term" value="F:metal ion binding"/>
    <property type="evidence" value="ECO:0007669"/>
    <property type="project" value="UniProtKB-KW"/>
</dbReference>
<keyword evidence="3" id="KW-0378">Hydrolase</keyword>
<proteinExistence type="predicted"/>
<dbReference type="RefSeq" id="WP_063478394.1">
    <property type="nucleotide sequence ID" value="NZ_CP147845.1"/>
</dbReference>
<accession>A0A163JH08</accession>
<dbReference type="Proteomes" id="UP000076796">
    <property type="component" value="Unassembled WGS sequence"/>
</dbReference>
<dbReference type="Gene3D" id="3.20.20.370">
    <property type="entry name" value="Glycoside hydrolase/deacetylase"/>
    <property type="match status" value="1"/>
</dbReference>
<dbReference type="CDD" id="cd10802">
    <property type="entry name" value="YdjC_TTHB029_like"/>
    <property type="match status" value="1"/>
</dbReference>
<evidence type="ECO:0000256" key="3">
    <source>
        <dbReference type="ARBA" id="ARBA00022801"/>
    </source>
</evidence>
<name>A0A163JH08_9BACL</name>
<dbReference type="EMBL" id="LWMH01000001">
    <property type="protein sequence ID" value="KZS46576.1"/>
    <property type="molecule type" value="Genomic_DNA"/>
</dbReference>
<dbReference type="PANTHER" id="PTHR31609:SF1">
    <property type="entry name" value="CARBOHYDRATE DEACETYLASE"/>
    <property type="match status" value="1"/>
</dbReference>
<dbReference type="InterPro" id="IPR006879">
    <property type="entry name" value="YdjC-like"/>
</dbReference>
<dbReference type="AlphaFoldDB" id="A0A163JH08"/>
<reference evidence="6" key="1">
    <citation type="journal article" date="2016" name="Genome Announc.">
        <title>Draft genomes of two strains of Paenibacillus glucanolyticus with capability to degrade lignocellulose.</title>
        <authorList>
            <person name="Mathews S.L."/>
            <person name="Pawlak J."/>
            <person name="Grunden A.M."/>
        </authorList>
    </citation>
    <scope>NUCLEOTIDE SEQUENCE [LARGE SCALE GENOMIC DNA]</scope>
    <source>
        <strain evidence="6">SLM1</strain>
    </source>
</reference>
<evidence type="ECO:0000256" key="2">
    <source>
        <dbReference type="ARBA" id="ARBA00022723"/>
    </source>
</evidence>
<dbReference type="OrthoDB" id="9774177at2"/>
<keyword evidence="5" id="KW-0119">Carbohydrate metabolism</keyword>
<evidence type="ECO:0000256" key="1">
    <source>
        <dbReference type="ARBA" id="ARBA00001946"/>
    </source>
</evidence>
<comment type="caution">
    <text evidence="6">The sequence shown here is derived from an EMBL/GenBank/DDBJ whole genome shotgun (WGS) entry which is preliminary data.</text>
</comment>
<dbReference type="InterPro" id="IPR011330">
    <property type="entry name" value="Glyco_hydro/deAcase_b/a-brl"/>
</dbReference>
<evidence type="ECO:0000313" key="6">
    <source>
        <dbReference type="EMBL" id="KZS46576.1"/>
    </source>
</evidence>
<dbReference type="PANTHER" id="PTHR31609">
    <property type="entry name" value="YDJC DEACETYLASE FAMILY MEMBER"/>
    <property type="match status" value="1"/>
</dbReference>
<evidence type="ECO:0000313" key="7">
    <source>
        <dbReference type="Proteomes" id="UP000076796"/>
    </source>
</evidence>
<dbReference type="GeneID" id="97558096"/>
<comment type="cofactor">
    <cofactor evidence="1">
        <name>Mg(2+)</name>
        <dbReference type="ChEBI" id="CHEBI:18420"/>
    </cofactor>
</comment>
<keyword evidence="2" id="KW-0479">Metal-binding</keyword>
<protein>
    <recommendedName>
        <fullName evidence="8">YdjC family protein</fullName>
    </recommendedName>
</protein>
<dbReference type="GO" id="GO:0016787">
    <property type="term" value="F:hydrolase activity"/>
    <property type="evidence" value="ECO:0007669"/>
    <property type="project" value="UniProtKB-KW"/>
</dbReference>
<organism evidence="6 7">
    <name type="scientific">Paenibacillus glucanolyticus</name>
    <dbReference type="NCBI Taxonomy" id="59843"/>
    <lineage>
        <taxon>Bacteria</taxon>
        <taxon>Bacillati</taxon>
        <taxon>Bacillota</taxon>
        <taxon>Bacilli</taxon>
        <taxon>Bacillales</taxon>
        <taxon>Paenibacillaceae</taxon>
        <taxon>Paenibacillus</taxon>
    </lineage>
</organism>
<gene>
    <name evidence="6" type="ORF">AWU65_11940</name>
</gene>
<evidence type="ECO:0008006" key="8">
    <source>
        <dbReference type="Google" id="ProtNLM"/>
    </source>
</evidence>
<dbReference type="GO" id="GO:0005975">
    <property type="term" value="P:carbohydrate metabolic process"/>
    <property type="evidence" value="ECO:0007669"/>
    <property type="project" value="InterPro"/>
</dbReference>
<keyword evidence="7" id="KW-1185">Reference proteome</keyword>
<dbReference type="SUPFAM" id="SSF88713">
    <property type="entry name" value="Glycoside hydrolase/deacetylase"/>
    <property type="match status" value="1"/>
</dbReference>
<dbReference type="GO" id="GO:0019213">
    <property type="term" value="F:deacetylase activity"/>
    <property type="evidence" value="ECO:0007669"/>
    <property type="project" value="TreeGrafter"/>
</dbReference>
<evidence type="ECO:0000256" key="5">
    <source>
        <dbReference type="ARBA" id="ARBA00023277"/>
    </source>
</evidence>
<evidence type="ECO:0000256" key="4">
    <source>
        <dbReference type="ARBA" id="ARBA00022842"/>
    </source>
</evidence>
<dbReference type="Pfam" id="PF04794">
    <property type="entry name" value="YdjC"/>
    <property type="match status" value="1"/>
</dbReference>
<sequence length="253" mass="28496">MRRIITRADDYASSRSANAAIARSVDAGFIKNVSIMAPGPYLAEAAQLLAHRKDICFGFHMTLNAEWDNVRWGPVAAKEQVPSLVDRAGYFYQDPILFRDHPPSLQEIIVECEAQLDKLTAAGFKISYADSHMLPERFIPGLQEELDRWIEAKGLINHRDYYNFFPGGVPDGADSFERVLSGLTEDQYFFLSHPALYSEEMVQCGNAQVDGEELARGRNEEASFLAREDLNEISERRGFRAIRYDEAVPLSGV</sequence>